<evidence type="ECO:0000313" key="4">
    <source>
        <dbReference type="Proteomes" id="UP001500730"/>
    </source>
</evidence>
<accession>A0ABN3MAK4</accession>
<dbReference type="InterPro" id="IPR000182">
    <property type="entry name" value="GNAT_dom"/>
</dbReference>
<feature type="region of interest" description="Disordered" evidence="1">
    <location>
        <begin position="383"/>
        <end position="403"/>
    </location>
</feature>
<reference evidence="3 4" key="1">
    <citation type="journal article" date="2019" name="Int. J. Syst. Evol. Microbiol.">
        <title>The Global Catalogue of Microorganisms (GCM) 10K type strain sequencing project: providing services to taxonomists for standard genome sequencing and annotation.</title>
        <authorList>
            <consortium name="The Broad Institute Genomics Platform"/>
            <consortium name="The Broad Institute Genome Sequencing Center for Infectious Disease"/>
            <person name="Wu L."/>
            <person name="Ma J."/>
        </authorList>
    </citation>
    <scope>NUCLEOTIDE SEQUENCE [LARGE SCALE GENOMIC DNA]</scope>
    <source>
        <strain evidence="3 4">JCM 16259</strain>
    </source>
</reference>
<dbReference type="PANTHER" id="PTHR43441">
    <property type="entry name" value="RIBOSOMAL-PROTEIN-SERINE ACETYLTRANSFERASE"/>
    <property type="match status" value="1"/>
</dbReference>
<dbReference type="EMBL" id="BAAARE010000025">
    <property type="protein sequence ID" value="GAA2498692.1"/>
    <property type="molecule type" value="Genomic_DNA"/>
</dbReference>
<feature type="compositionally biased region" description="Polar residues" evidence="1">
    <location>
        <begin position="392"/>
        <end position="403"/>
    </location>
</feature>
<evidence type="ECO:0000256" key="1">
    <source>
        <dbReference type="SAM" id="MobiDB-lite"/>
    </source>
</evidence>
<dbReference type="PROSITE" id="PS51186">
    <property type="entry name" value="GNAT"/>
    <property type="match status" value="2"/>
</dbReference>
<protein>
    <recommendedName>
        <fullName evidence="2">N-acetyltransferase domain-containing protein</fullName>
    </recommendedName>
</protein>
<evidence type="ECO:0000259" key="2">
    <source>
        <dbReference type="PROSITE" id="PS51186"/>
    </source>
</evidence>
<gene>
    <name evidence="3" type="ORF">GCM10009858_41290</name>
</gene>
<feature type="domain" description="N-acetyltransferase" evidence="2">
    <location>
        <begin position="13"/>
        <end position="178"/>
    </location>
</feature>
<dbReference type="Pfam" id="PF13302">
    <property type="entry name" value="Acetyltransf_3"/>
    <property type="match status" value="1"/>
</dbReference>
<proteinExistence type="predicted"/>
<dbReference type="InterPro" id="IPR016181">
    <property type="entry name" value="Acyl_CoA_acyltransferase"/>
</dbReference>
<name>A0ABN3MAK4_9MICO</name>
<dbReference type="Proteomes" id="UP001500730">
    <property type="component" value="Unassembled WGS sequence"/>
</dbReference>
<comment type="caution">
    <text evidence="3">The sequence shown here is derived from an EMBL/GenBank/DDBJ whole genome shotgun (WGS) entry which is preliminary data.</text>
</comment>
<dbReference type="PANTHER" id="PTHR43441:SF11">
    <property type="entry name" value="RIBOSOMAL-PROTEIN-SERINE ACETYLTRANSFERASE"/>
    <property type="match status" value="1"/>
</dbReference>
<dbReference type="Gene3D" id="3.40.630.30">
    <property type="match status" value="2"/>
</dbReference>
<sequence length="403" mass="43876">MSLPAPTLQTPRLRLRPFGDTDVDDIYALQSDAHALRYWDSPPWNDRARAESFIGACRQMEQDGTGVRLAVDRLPDGAFIGWCTLNRWNPDYRSASLGYCFEPSTWGRGYATEAARALLGWAFETLDLNRVQAEADTRNVASARVLEKLGFVREGTLREDCVVDGKVSDSWVYGLIRREWQPAPERPLPVPTDSVVLRDDDERLRSLLDDGWTVTARSWAAQLDVTPGHAPRWAEVLAGLPPTQTCRELRAADVPAALELDAATATDYPGGVSTAHEPLTVARATPTSGRRGFGVLDDGANLVAMTFADVDDEKAEVDFTVVARHRRGQGLARAVKAASLLALTGDGVTVVRTGGSDENRRILAANVDLGFHVDEHWLTLTRAGRDAPGPCSSGSRTASEAVS</sequence>
<dbReference type="RefSeq" id="WP_344256983.1">
    <property type="nucleotide sequence ID" value="NZ_BAAARE010000025.1"/>
</dbReference>
<dbReference type="SUPFAM" id="SSF55729">
    <property type="entry name" value="Acyl-CoA N-acyltransferases (Nat)"/>
    <property type="match status" value="2"/>
</dbReference>
<evidence type="ECO:0000313" key="3">
    <source>
        <dbReference type="EMBL" id="GAA2498692.1"/>
    </source>
</evidence>
<organism evidence="3 4">
    <name type="scientific">Terrabacter carboxydivorans</name>
    <dbReference type="NCBI Taxonomy" id="619730"/>
    <lineage>
        <taxon>Bacteria</taxon>
        <taxon>Bacillati</taxon>
        <taxon>Actinomycetota</taxon>
        <taxon>Actinomycetes</taxon>
        <taxon>Micrococcales</taxon>
        <taxon>Intrasporangiaceae</taxon>
        <taxon>Terrabacter</taxon>
    </lineage>
</organism>
<dbReference type="InterPro" id="IPR051908">
    <property type="entry name" value="Ribosomal_N-acetyltransferase"/>
</dbReference>
<keyword evidence="4" id="KW-1185">Reference proteome</keyword>
<feature type="domain" description="N-acetyltransferase" evidence="2">
    <location>
        <begin position="244"/>
        <end position="388"/>
    </location>
</feature>